<dbReference type="PRINTS" id="PR00633">
    <property type="entry name" value="RCCNDNSATION"/>
</dbReference>
<proteinExistence type="predicted"/>
<keyword evidence="3" id="KW-0812">Transmembrane</keyword>
<dbReference type="PROSITE" id="PS00626">
    <property type="entry name" value="RCC1_2"/>
    <property type="match status" value="2"/>
</dbReference>
<dbReference type="SUPFAM" id="SSF50985">
    <property type="entry name" value="RCC1/BLIP-II"/>
    <property type="match status" value="2"/>
</dbReference>
<feature type="repeat" description="RCC1" evidence="2">
    <location>
        <begin position="633"/>
        <end position="691"/>
    </location>
</feature>
<dbReference type="PANTHER" id="PTHR22872">
    <property type="entry name" value="BTK-BINDING PROTEIN-RELATED"/>
    <property type="match status" value="1"/>
</dbReference>
<dbReference type="Gene3D" id="3.30.710.10">
    <property type="entry name" value="Potassium Channel Kv1.1, Chain A"/>
    <property type="match status" value="1"/>
</dbReference>
<dbReference type="PROSITE" id="PS50012">
    <property type="entry name" value="RCC1_3"/>
    <property type="match status" value="8"/>
</dbReference>
<gene>
    <name evidence="5" type="ORF">ALC62_03884</name>
</gene>
<feature type="repeat" description="RCC1" evidence="2">
    <location>
        <begin position="750"/>
        <end position="801"/>
    </location>
</feature>
<feature type="transmembrane region" description="Helical" evidence="3">
    <location>
        <begin position="384"/>
        <end position="400"/>
    </location>
</feature>
<feature type="transmembrane region" description="Helical" evidence="3">
    <location>
        <begin position="406"/>
        <end position="427"/>
    </location>
</feature>
<feature type="repeat" description="RCC1" evidence="2">
    <location>
        <begin position="92"/>
        <end position="150"/>
    </location>
</feature>
<dbReference type="Proteomes" id="UP000078542">
    <property type="component" value="Unassembled WGS sequence"/>
</dbReference>
<feature type="repeat" description="RCC1" evidence="2">
    <location>
        <begin position="254"/>
        <end position="304"/>
    </location>
</feature>
<feature type="repeat" description="RCC1" evidence="2">
    <location>
        <begin position="692"/>
        <end position="749"/>
    </location>
</feature>
<feature type="repeat" description="RCC1" evidence="2">
    <location>
        <begin position="802"/>
        <end position="852"/>
    </location>
</feature>
<dbReference type="CDD" id="cd18298">
    <property type="entry name" value="BTB_POZ_RCBTB1_2"/>
    <property type="match status" value="1"/>
</dbReference>
<dbReference type="SMART" id="SM00225">
    <property type="entry name" value="BTB"/>
    <property type="match status" value="1"/>
</dbReference>
<dbReference type="InterPro" id="IPR000210">
    <property type="entry name" value="BTB/POZ_dom"/>
</dbReference>
<dbReference type="InterPro" id="IPR009091">
    <property type="entry name" value="RCC1/BLIP-II"/>
</dbReference>
<dbReference type="STRING" id="456900.A0A151IL49"/>
<reference evidence="5 6" key="1">
    <citation type="submission" date="2016-03" db="EMBL/GenBank/DDBJ databases">
        <title>Cyphomyrmex costatus WGS genome.</title>
        <authorList>
            <person name="Nygaard S."/>
            <person name="Hu H."/>
            <person name="Boomsma J."/>
            <person name="Zhang G."/>
        </authorList>
    </citation>
    <scope>NUCLEOTIDE SEQUENCE [LARGE SCALE GENOMIC DNA]</scope>
    <source>
        <strain evidence="5">MS0001</strain>
        <tissue evidence="5">Whole body</tissue>
    </source>
</reference>
<evidence type="ECO:0000256" key="1">
    <source>
        <dbReference type="ARBA" id="ARBA00022737"/>
    </source>
</evidence>
<keyword evidence="3" id="KW-0472">Membrane</keyword>
<dbReference type="PROSITE" id="PS50097">
    <property type="entry name" value="BTB"/>
    <property type="match status" value="1"/>
</dbReference>
<dbReference type="InterPro" id="IPR000408">
    <property type="entry name" value="Reg_chr_condens"/>
</dbReference>
<sequence length="1042" mass="119188">MDLRSWPIVSSLEPEFVKQIHMVMVYNVEKNGSNALILTKDKMVYVLQDNYDCDEGEFSMIYPKKIETLCTKKIKSFAFGNDRNLLTLTEGGEVYILGSDKYFQELIFFKNMNVELPTLIEIPSLDDNLSLNRVVDIACGNLHFVILTEIGQVYTWKESFKRDRNNMVLRDTTPRKFDALARKKVVYISCGLTFTIVVIDNGEVYGWGDNDIGQLGVGDKRGRQMPCQLNLLKGIVIVKVACGDTHTLALTDEGNLYAWGENESGQLGNNCLKHSNEPVLVAHKMGKVFDIAALYERSSAMDKRGRVYVWGRCHEQKIMTPIVTPFSDMHRALACYGFTNIMHKPLILKADDELQLDILKILRIAFDDPVCFAFYVVSAEHIQNFYYINFFIIIYEYIFYNYMFYFYIYSVLYVYSIIIMSTFIAFLHKTSLLLQVLQVRTSDANLCPLANNKESLLAEHINSVIHQYETDWRNTLEFLKETVFKKKFILHGKKRYQTKRSVSYMCSDLRSWPIVSFLEPRFVSQIHMVMAFSNYLFSSLILQTHFGSIVHLYTRTSYCVGRVLNNLHIDAGQVFIITRDKMVYALGTNDDGRLGTGDTLPTLYPKKVEALCMKDIKKFACGECHILALTEQGEIYSWGNNRFGQVGNGSDDEHVMLPTHLNILPMKCDLHLNKVVDIACGYNHSIALTAFGEVYTWGLHHIEEFEEYIDVENESVLSSPTPMRLDSLHGKKVVYIACGATFTIVIMDNGNVYSWGSNKYGQLGVGDERDRQMPCQLNSLKGIVIVKVACGYAHTLALTDEGNLYTWGLNTNGQLGIGNGTNSSKPVMVKHKMGRVFDIAADHCKQISIAVNKEGRVYIWGLCRKNSITSPIATPCLNVHTAFASYTSPAVMHEPLILNANEELEILKDLKIAFDNPLTSDLTIHVENKCIHVHKAVLKFRSSYFRRMFQHIWSENNQSVIQHDQYSYKVYKAFLNYLYTDVIELPWEQTVELFILANTYCEDSLEKRCTEMLKHEITVSNVAYLYSIATKYNNKVFKQCRC</sequence>
<dbReference type="Pfam" id="PF00651">
    <property type="entry name" value="BTB"/>
    <property type="match status" value="1"/>
</dbReference>
<feature type="domain" description="BTB" evidence="4">
    <location>
        <begin position="920"/>
        <end position="987"/>
    </location>
</feature>
<evidence type="ECO:0000313" key="6">
    <source>
        <dbReference type="Proteomes" id="UP000078542"/>
    </source>
</evidence>
<dbReference type="AlphaFoldDB" id="A0A151IL49"/>
<dbReference type="Pfam" id="PF25390">
    <property type="entry name" value="WD40_RLD"/>
    <property type="match status" value="2"/>
</dbReference>
<feature type="repeat" description="RCC1" evidence="2">
    <location>
        <begin position="581"/>
        <end position="632"/>
    </location>
</feature>
<protein>
    <submittedName>
        <fullName evidence="5">RCC1 and BTB domain-containing protein 1</fullName>
    </submittedName>
</protein>
<evidence type="ECO:0000256" key="2">
    <source>
        <dbReference type="PROSITE-ProRule" id="PRU00235"/>
    </source>
</evidence>
<dbReference type="InterPro" id="IPR011333">
    <property type="entry name" value="SKP1/BTB/POZ_sf"/>
</dbReference>
<keyword evidence="6" id="KW-1185">Reference proteome</keyword>
<evidence type="ECO:0000313" key="5">
    <source>
        <dbReference type="EMBL" id="KYN05211.1"/>
    </source>
</evidence>
<organism evidence="5 6">
    <name type="scientific">Cyphomyrmex costatus</name>
    <dbReference type="NCBI Taxonomy" id="456900"/>
    <lineage>
        <taxon>Eukaryota</taxon>
        <taxon>Metazoa</taxon>
        <taxon>Ecdysozoa</taxon>
        <taxon>Arthropoda</taxon>
        <taxon>Hexapoda</taxon>
        <taxon>Insecta</taxon>
        <taxon>Pterygota</taxon>
        <taxon>Neoptera</taxon>
        <taxon>Endopterygota</taxon>
        <taxon>Hymenoptera</taxon>
        <taxon>Apocrita</taxon>
        <taxon>Aculeata</taxon>
        <taxon>Formicoidea</taxon>
        <taxon>Formicidae</taxon>
        <taxon>Myrmicinae</taxon>
        <taxon>Cyphomyrmex</taxon>
    </lineage>
</organism>
<feature type="repeat" description="RCC1" evidence="2">
    <location>
        <begin position="202"/>
        <end position="253"/>
    </location>
</feature>
<dbReference type="PANTHER" id="PTHR22872:SF10">
    <property type="entry name" value="ULTRAVIOLET-B RECEPTOR UVR8"/>
    <property type="match status" value="1"/>
</dbReference>
<keyword evidence="3" id="KW-1133">Transmembrane helix</keyword>
<accession>A0A151IL49</accession>
<keyword evidence="1" id="KW-0677">Repeat</keyword>
<dbReference type="InterPro" id="IPR051625">
    <property type="entry name" value="Signaling_Regulatory_Domain"/>
</dbReference>
<evidence type="ECO:0000259" key="4">
    <source>
        <dbReference type="PROSITE" id="PS50097"/>
    </source>
</evidence>
<dbReference type="SUPFAM" id="SSF54695">
    <property type="entry name" value="POZ domain"/>
    <property type="match status" value="1"/>
</dbReference>
<dbReference type="Gene3D" id="2.130.10.30">
    <property type="entry name" value="Regulator of chromosome condensation 1/beta-lactamase-inhibitor protein II"/>
    <property type="match status" value="3"/>
</dbReference>
<dbReference type="InterPro" id="IPR058923">
    <property type="entry name" value="RCC1-like_dom"/>
</dbReference>
<name>A0A151IL49_9HYME</name>
<dbReference type="EMBL" id="KQ977164">
    <property type="protein sequence ID" value="KYN05211.1"/>
    <property type="molecule type" value="Genomic_DNA"/>
</dbReference>
<evidence type="ECO:0000256" key="3">
    <source>
        <dbReference type="SAM" id="Phobius"/>
    </source>
</evidence>